<dbReference type="Gene3D" id="3.40.50.300">
    <property type="entry name" value="P-loop containing nucleotide triphosphate hydrolases"/>
    <property type="match status" value="1"/>
</dbReference>
<dbReference type="EMBL" id="MN738945">
    <property type="protein sequence ID" value="QHT32608.1"/>
    <property type="molecule type" value="Genomic_DNA"/>
</dbReference>
<evidence type="ECO:0008006" key="2">
    <source>
        <dbReference type="Google" id="ProtNLM"/>
    </source>
</evidence>
<evidence type="ECO:0000313" key="1">
    <source>
        <dbReference type="EMBL" id="QHT32608.1"/>
    </source>
</evidence>
<dbReference type="AlphaFoldDB" id="A0A6C0EUC1"/>
<dbReference type="SUPFAM" id="SSF52540">
    <property type="entry name" value="P-loop containing nucleoside triphosphate hydrolases"/>
    <property type="match status" value="1"/>
</dbReference>
<protein>
    <recommendedName>
        <fullName evidence="2">Sulfotransferase domain-containing protein</fullName>
    </recommendedName>
</protein>
<accession>A0A6C0EUC1</accession>
<dbReference type="InterPro" id="IPR027417">
    <property type="entry name" value="P-loop_NTPase"/>
</dbReference>
<dbReference type="InterPro" id="IPR005331">
    <property type="entry name" value="Sulfotransferase"/>
</dbReference>
<proteinExistence type="predicted"/>
<organism evidence="1">
    <name type="scientific">viral metagenome</name>
    <dbReference type="NCBI Taxonomy" id="1070528"/>
    <lineage>
        <taxon>unclassified sequences</taxon>
        <taxon>metagenomes</taxon>
        <taxon>organismal metagenomes</taxon>
    </lineage>
</organism>
<dbReference type="Pfam" id="PF03567">
    <property type="entry name" value="Sulfotransfer_2"/>
    <property type="match status" value="1"/>
</dbReference>
<sequence>MPYFNNNDVNILLIHIPKTGGTSLENYFSKKFDIPLDTNSLWMFFETEILVKNNIFFTSTLQHLTYQTIFKYNKFLKINYDNITIITIVRNPYERIISDLFFLKKININTSKEEVFDIIKTYLTSDNLDNHNIPQYHFITNDNKELIPNIHILHCETLTTDMHNLGYTDFNIHIHNNPIKTDYYNFLNNDSIKLINYFYHYDFKLFNYNKKLCVWSDP</sequence>
<dbReference type="GO" id="GO:0016020">
    <property type="term" value="C:membrane"/>
    <property type="evidence" value="ECO:0007669"/>
    <property type="project" value="InterPro"/>
</dbReference>
<reference evidence="1" key="1">
    <citation type="journal article" date="2020" name="Nature">
        <title>Giant virus diversity and host interactions through global metagenomics.</title>
        <authorList>
            <person name="Schulz F."/>
            <person name="Roux S."/>
            <person name="Paez-Espino D."/>
            <person name="Jungbluth S."/>
            <person name="Walsh D.A."/>
            <person name="Denef V.J."/>
            <person name="McMahon K.D."/>
            <person name="Konstantinidis K.T."/>
            <person name="Eloe-Fadrosh E.A."/>
            <person name="Kyrpides N.C."/>
            <person name="Woyke T."/>
        </authorList>
    </citation>
    <scope>NUCLEOTIDE SEQUENCE</scope>
    <source>
        <strain evidence="1">GVMAG-M-3300009161-30</strain>
    </source>
</reference>
<dbReference type="GO" id="GO:0008146">
    <property type="term" value="F:sulfotransferase activity"/>
    <property type="evidence" value="ECO:0007669"/>
    <property type="project" value="InterPro"/>
</dbReference>
<name>A0A6C0EUC1_9ZZZZ</name>